<dbReference type="STRING" id="563176.SAMN04488090_1269"/>
<feature type="domain" description="XdhC- CoxI" evidence="1">
    <location>
        <begin position="19"/>
        <end position="81"/>
    </location>
</feature>
<name>A0A1G9L5K6_9BACT</name>
<dbReference type="InterPro" id="IPR003777">
    <property type="entry name" value="XdhC_CoxI"/>
</dbReference>
<evidence type="ECO:0000259" key="2">
    <source>
        <dbReference type="Pfam" id="PF13478"/>
    </source>
</evidence>
<evidence type="ECO:0000259" key="1">
    <source>
        <dbReference type="Pfam" id="PF02625"/>
    </source>
</evidence>
<dbReference type="AlphaFoldDB" id="A0A1G9L5K6"/>
<dbReference type="PANTHER" id="PTHR30388:SF4">
    <property type="entry name" value="MOLYBDENUM COFACTOR INSERTION CHAPERONE PAOD"/>
    <property type="match status" value="1"/>
</dbReference>
<gene>
    <name evidence="3" type="ORF">SAMN04488090_1269</name>
</gene>
<dbReference type="Pfam" id="PF13478">
    <property type="entry name" value="XdhC_C"/>
    <property type="match status" value="1"/>
</dbReference>
<dbReference type="Proteomes" id="UP000198901">
    <property type="component" value="Unassembled WGS sequence"/>
</dbReference>
<accession>A0A1G9L5K6</accession>
<feature type="domain" description="XdhC Rossmann" evidence="2">
    <location>
        <begin position="200"/>
        <end position="336"/>
    </location>
</feature>
<dbReference type="Gene3D" id="3.40.50.720">
    <property type="entry name" value="NAD(P)-binding Rossmann-like Domain"/>
    <property type="match status" value="1"/>
</dbReference>
<dbReference type="EMBL" id="FNGS01000002">
    <property type="protein sequence ID" value="SDL57106.1"/>
    <property type="molecule type" value="Genomic_DNA"/>
</dbReference>
<dbReference type="RefSeq" id="WP_093199204.1">
    <property type="nucleotide sequence ID" value="NZ_FNGS01000002.1"/>
</dbReference>
<organism evidence="3 4">
    <name type="scientific">Siphonobacter aquaeclarae</name>
    <dbReference type="NCBI Taxonomy" id="563176"/>
    <lineage>
        <taxon>Bacteria</taxon>
        <taxon>Pseudomonadati</taxon>
        <taxon>Bacteroidota</taxon>
        <taxon>Cytophagia</taxon>
        <taxon>Cytophagales</taxon>
        <taxon>Cytophagaceae</taxon>
        <taxon>Siphonobacter</taxon>
    </lineage>
</organism>
<evidence type="ECO:0000313" key="4">
    <source>
        <dbReference type="Proteomes" id="UP000198901"/>
    </source>
</evidence>
<dbReference type="PANTHER" id="PTHR30388">
    <property type="entry name" value="ALDEHYDE OXIDOREDUCTASE MOLYBDENUM COFACTOR ASSEMBLY PROTEIN"/>
    <property type="match status" value="1"/>
</dbReference>
<dbReference type="InterPro" id="IPR027051">
    <property type="entry name" value="XdhC_Rossmann_dom"/>
</dbReference>
<dbReference type="InterPro" id="IPR052698">
    <property type="entry name" value="MoCofactor_Util/Proc"/>
</dbReference>
<reference evidence="3 4" key="1">
    <citation type="submission" date="2016-10" db="EMBL/GenBank/DDBJ databases">
        <authorList>
            <person name="de Groot N.N."/>
        </authorList>
    </citation>
    <scope>NUCLEOTIDE SEQUENCE [LARGE SCALE GENOMIC DNA]</scope>
    <source>
        <strain evidence="3 4">DSM 21668</strain>
    </source>
</reference>
<protein>
    <submittedName>
        <fullName evidence="3">Xanthine and CO dehydrogenase maturation factor, XdhC/CoxF family</fullName>
    </submittedName>
</protein>
<evidence type="ECO:0000313" key="3">
    <source>
        <dbReference type="EMBL" id="SDL57106.1"/>
    </source>
</evidence>
<proteinExistence type="predicted"/>
<keyword evidence="4" id="KW-1185">Reference proteome</keyword>
<dbReference type="OrthoDB" id="9773039at2"/>
<sequence length="366" mass="40175">MKEIRTILERYAQLDFTQTKAALATVVRVEGSSYRRVGARMLVTEDGQWVGGISGGCLEGDALKRARLAMASGVPALVTYDTTDDDPYQIGVGLGCNGIIDVLLAPLSPDDAQNAVRQLEMLPGRRESTVVLTVVRGGALTGRVFLFSDEASFRETFPRADLSDTLVEHIHQHLQSGRSGIAEAGDLSVLLEVVPPPIHLFIHGGNYDIFPLVRLAREIGWLTTVFCNTLKINQVIFDWADEVVAKDTIRPVDAHTAVLLMAHDFETDFRNFDRYRREALPYIGLLGPRKRFEKIISRLAENGEKIADESHIYSPVGLDTGASTPEEIAVAILAEIRSVFSGRGGGLLRKRVGPIYGEDYAAATRE</sequence>
<dbReference type="Pfam" id="PF02625">
    <property type="entry name" value="XdhC_CoxI"/>
    <property type="match status" value="1"/>
</dbReference>